<proteinExistence type="inferred from homology"/>
<sequence>MFSIAGLSSGSICNLITLFENCHFESPSLHGVCLALLIAFLFYLFLATAKTPNISPPCEIIIEQAERTNRRNGHENSGFLSKQAGFLPLETMKTLPPTHAVWDQLAADLPHLVQTQSVRKRVTEMPLLDASAEALSEIYLQRAASILGITAHVFVRMEGSEPLTRKYAYHSDILPPSLEVPWTVVSNFTSTCLSRSGVTLENLDVLIPAIGTKEERVFIGVAIEMAAQTIPILHHIIEAQRSVLARDNSSLKDAIRSLHLLSKQLTKTLGKLHANRAHNSHINPILWTLTMANLGIPWVTGVVGAAGTAHPFFHMMDEFIGRSKYKTSIGREAQTVRETYPIHRRQFLEAIMEVSVPEYVAASADPELVNFWTIFTYSYHGNDGLLGFHRRKAFGFLAVSFKIGRGTTINGLGHKQKTEPWQEADRELENARLERHCHDPDEYDPKTEPTSNKIFISQLIKHNSEETGHWFSAMGSVYDPSKFMQRHPGGDTVIALYSGQDITDSLKAVGHLTNPSTRSRLESYRIGTLERPKFNSSLADELYMATVDLGQKAAEMENVHRANFQLLDGKFTILDEPEVLTPSKARHLFDAKNRLQDEHVPALAMLVNALLDSIARVNTKVNISTIRAQLVNLAESETRLSTATLFSEYTMAVNTLQKDLSRLTKVKELVVVLLENLEGHCFTNPEQSQLEFIVETLSRAVSELVMLAGK</sequence>
<gene>
    <name evidence="8" type="ORF">N7496_010376</name>
</gene>
<evidence type="ECO:0000256" key="3">
    <source>
        <dbReference type="ARBA" id="ARBA00022723"/>
    </source>
</evidence>
<dbReference type="SUPFAM" id="SSF55856">
    <property type="entry name" value="Cytochrome b5-like heme/steroid binding domain"/>
    <property type="match status" value="1"/>
</dbReference>
<dbReference type="RefSeq" id="XP_056552289.1">
    <property type="nucleotide sequence ID" value="XM_056703289.1"/>
</dbReference>
<dbReference type="GO" id="GO:0020037">
    <property type="term" value="F:heme binding"/>
    <property type="evidence" value="ECO:0007669"/>
    <property type="project" value="UniProtKB-UniRule"/>
</dbReference>
<keyword evidence="6" id="KW-0812">Transmembrane</keyword>
<comment type="caution">
    <text evidence="8">The sequence shown here is derived from an EMBL/GenBank/DDBJ whole genome shotgun (WGS) entry which is preliminary data.</text>
</comment>
<dbReference type="PRINTS" id="PR00363">
    <property type="entry name" value="CYTOCHROMEB5"/>
</dbReference>
<evidence type="ECO:0000256" key="4">
    <source>
        <dbReference type="ARBA" id="ARBA00023004"/>
    </source>
</evidence>
<evidence type="ECO:0000313" key="8">
    <source>
        <dbReference type="EMBL" id="KAJ5364663.1"/>
    </source>
</evidence>
<dbReference type="Pfam" id="PF00173">
    <property type="entry name" value="Cyt-b5"/>
    <property type="match status" value="1"/>
</dbReference>
<organism evidence="8 9">
    <name type="scientific">Penicillium cataractarum</name>
    <dbReference type="NCBI Taxonomy" id="2100454"/>
    <lineage>
        <taxon>Eukaryota</taxon>
        <taxon>Fungi</taxon>
        <taxon>Dikarya</taxon>
        <taxon>Ascomycota</taxon>
        <taxon>Pezizomycotina</taxon>
        <taxon>Eurotiomycetes</taxon>
        <taxon>Eurotiomycetidae</taxon>
        <taxon>Eurotiales</taxon>
        <taxon>Aspergillaceae</taxon>
        <taxon>Penicillium</taxon>
    </lineage>
</organism>
<evidence type="ECO:0000256" key="5">
    <source>
        <dbReference type="RuleBase" id="RU369119"/>
    </source>
</evidence>
<protein>
    <recommendedName>
        <fullName evidence="5">Indoleamine 2,3-dioxygenase</fullName>
        <ecNumber evidence="5">1.13.11.52</ecNumber>
    </recommendedName>
</protein>
<dbReference type="AlphaFoldDB" id="A0A9W9RVL6"/>
<dbReference type="Proteomes" id="UP001147782">
    <property type="component" value="Unassembled WGS sequence"/>
</dbReference>
<keyword evidence="2 5" id="KW-0349">Heme</keyword>
<evidence type="ECO:0000259" key="7">
    <source>
        <dbReference type="PROSITE" id="PS50255"/>
    </source>
</evidence>
<dbReference type="InterPro" id="IPR036400">
    <property type="entry name" value="Cyt_B5-like_heme/steroid_sf"/>
</dbReference>
<dbReference type="GO" id="GO:0033754">
    <property type="term" value="F:indoleamine 2,3-dioxygenase activity"/>
    <property type="evidence" value="ECO:0007669"/>
    <property type="project" value="UniProtKB-EC"/>
</dbReference>
<dbReference type="GO" id="GO:0005737">
    <property type="term" value="C:cytoplasm"/>
    <property type="evidence" value="ECO:0007669"/>
    <property type="project" value="TreeGrafter"/>
</dbReference>
<dbReference type="EC" id="1.13.11.52" evidence="5"/>
<reference evidence="8" key="1">
    <citation type="submission" date="2022-11" db="EMBL/GenBank/DDBJ databases">
        <authorList>
            <person name="Petersen C."/>
        </authorList>
    </citation>
    <scope>NUCLEOTIDE SEQUENCE</scope>
    <source>
        <strain evidence="8">IBT 29864</strain>
    </source>
</reference>
<dbReference type="GeneID" id="81442468"/>
<dbReference type="SUPFAM" id="SSF140959">
    <property type="entry name" value="Indolic compounds 2,3-dioxygenase-like"/>
    <property type="match status" value="1"/>
</dbReference>
<dbReference type="PROSITE" id="PS50255">
    <property type="entry name" value="CYTOCHROME_B5_2"/>
    <property type="match status" value="1"/>
</dbReference>
<dbReference type="PANTHER" id="PTHR28657">
    <property type="entry name" value="INDOLEAMINE 2,3-DIOXYGENASE"/>
    <property type="match status" value="1"/>
</dbReference>
<dbReference type="GO" id="GO:0034354">
    <property type="term" value="P:'de novo' NAD+ biosynthetic process from L-tryptophan"/>
    <property type="evidence" value="ECO:0007669"/>
    <property type="project" value="TreeGrafter"/>
</dbReference>
<keyword evidence="6" id="KW-0472">Membrane</keyword>
<dbReference type="GO" id="GO:0046872">
    <property type="term" value="F:metal ion binding"/>
    <property type="evidence" value="ECO:0007669"/>
    <property type="project" value="UniProtKB-UniRule"/>
</dbReference>
<evidence type="ECO:0000256" key="2">
    <source>
        <dbReference type="ARBA" id="ARBA00022617"/>
    </source>
</evidence>
<dbReference type="PANTHER" id="PTHR28657:SF5">
    <property type="entry name" value="INDOLEAMINE 2,3-DIOXYGENASE"/>
    <property type="match status" value="1"/>
</dbReference>
<dbReference type="PROSITE" id="PS00191">
    <property type="entry name" value="CYTOCHROME_B5_1"/>
    <property type="match status" value="1"/>
</dbReference>
<evidence type="ECO:0000256" key="6">
    <source>
        <dbReference type="SAM" id="Phobius"/>
    </source>
</evidence>
<accession>A0A9W9RVL6</accession>
<keyword evidence="6" id="KW-1133">Transmembrane helix</keyword>
<dbReference type="Gene3D" id="1.20.58.480">
    <property type="match status" value="1"/>
</dbReference>
<reference evidence="8" key="2">
    <citation type="journal article" date="2023" name="IMA Fungus">
        <title>Comparative genomic study of the Penicillium genus elucidates a diverse pangenome and 15 lateral gene transfer events.</title>
        <authorList>
            <person name="Petersen C."/>
            <person name="Sorensen T."/>
            <person name="Nielsen M.R."/>
            <person name="Sondergaard T.E."/>
            <person name="Sorensen J.L."/>
            <person name="Fitzpatrick D.A."/>
            <person name="Frisvad J.C."/>
            <person name="Nielsen K.L."/>
        </authorList>
    </citation>
    <scope>NUCLEOTIDE SEQUENCE</scope>
    <source>
        <strain evidence="8">IBT 29864</strain>
    </source>
</reference>
<keyword evidence="5" id="KW-0223">Dioxygenase</keyword>
<comment type="similarity">
    <text evidence="1 5">Belongs to the indoleamine 2,3-dioxygenase family.</text>
</comment>
<dbReference type="Pfam" id="PF01231">
    <property type="entry name" value="IDO"/>
    <property type="match status" value="1"/>
</dbReference>
<dbReference type="SMART" id="SM01117">
    <property type="entry name" value="Cyt-b5"/>
    <property type="match status" value="1"/>
</dbReference>
<keyword evidence="9" id="KW-1185">Reference proteome</keyword>
<comment type="catalytic activity">
    <reaction evidence="5">
        <text>L-tryptophan + O2 = N-formyl-L-kynurenine</text>
        <dbReference type="Rhea" id="RHEA:24536"/>
        <dbReference type="ChEBI" id="CHEBI:15379"/>
        <dbReference type="ChEBI" id="CHEBI:57912"/>
        <dbReference type="ChEBI" id="CHEBI:58629"/>
    </reaction>
</comment>
<dbReference type="InterPro" id="IPR037217">
    <property type="entry name" value="Trp/Indoleamine_2_3_dOase-like"/>
</dbReference>
<dbReference type="OrthoDB" id="260519at2759"/>
<feature type="transmembrane region" description="Helical" evidence="6">
    <location>
        <begin position="28"/>
        <end position="46"/>
    </location>
</feature>
<dbReference type="EMBL" id="JAPZBS010000008">
    <property type="protein sequence ID" value="KAJ5364663.1"/>
    <property type="molecule type" value="Genomic_DNA"/>
</dbReference>
<dbReference type="InterPro" id="IPR018506">
    <property type="entry name" value="Cyt_B5_heme-BS"/>
</dbReference>
<feature type="domain" description="Cytochrome b5 heme-binding" evidence="7">
    <location>
        <begin position="451"/>
        <end position="530"/>
    </location>
</feature>
<evidence type="ECO:0000313" key="9">
    <source>
        <dbReference type="Proteomes" id="UP001147782"/>
    </source>
</evidence>
<dbReference type="InterPro" id="IPR001199">
    <property type="entry name" value="Cyt_B5-like_heme/steroid-bd"/>
</dbReference>
<dbReference type="GO" id="GO:0019441">
    <property type="term" value="P:L-tryptophan catabolic process to kynurenine"/>
    <property type="evidence" value="ECO:0007669"/>
    <property type="project" value="UniProtKB-UniRule"/>
</dbReference>
<dbReference type="Gene3D" id="3.10.120.10">
    <property type="entry name" value="Cytochrome b5-like heme/steroid binding domain"/>
    <property type="match status" value="1"/>
</dbReference>
<keyword evidence="4 5" id="KW-0408">Iron</keyword>
<keyword evidence="3 5" id="KW-0479">Metal-binding</keyword>
<name>A0A9W9RVL6_9EURO</name>
<dbReference type="InterPro" id="IPR000898">
    <property type="entry name" value="Indolamine_dOase"/>
</dbReference>
<keyword evidence="5" id="KW-0560">Oxidoreductase</keyword>
<evidence type="ECO:0000256" key="1">
    <source>
        <dbReference type="ARBA" id="ARBA00007119"/>
    </source>
</evidence>
<comment type="function">
    <text evidence="5">Produces N-formyl-kynurenine through the oxidation of tryptophan.</text>
</comment>